<dbReference type="InterPro" id="IPR013100">
    <property type="entry name" value="LEH"/>
</dbReference>
<dbReference type="SUPFAM" id="SSF54427">
    <property type="entry name" value="NTF2-like"/>
    <property type="match status" value="1"/>
</dbReference>
<evidence type="ECO:0000313" key="3">
    <source>
        <dbReference type="Proteomes" id="UP000252586"/>
    </source>
</evidence>
<evidence type="ECO:0000313" key="2">
    <source>
        <dbReference type="EMBL" id="RBO92740.1"/>
    </source>
</evidence>
<dbReference type="Proteomes" id="UP000252586">
    <property type="component" value="Unassembled WGS sequence"/>
</dbReference>
<accession>A0A366DRL7</accession>
<evidence type="ECO:0000259" key="1">
    <source>
        <dbReference type="Pfam" id="PF07858"/>
    </source>
</evidence>
<keyword evidence="2" id="KW-0378">Hydrolase</keyword>
<name>A0A366DRL7_9NOCA</name>
<dbReference type="STRING" id="1210090.GCA_001613185_02615"/>
<dbReference type="EMBL" id="QNRE01000003">
    <property type="protein sequence ID" value="RBO92740.1"/>
    <property type="molecule type" value="Genomic_DNA"/>
</dbReference>
<dbReference type="OrthoDB" id="4762083at2"/>
<gene>
    <name evidence="2" type="ORF">DFR74_103385</name>
</gene>
<sequence>MSEELDLQQDSITTVREFFAALGLGAVDEALELLAPDAVWRNTSLPDMRGAMVGRVLRGLERPWLGFDVRIHHIAADRDVVLTDRTDILIFGPLRVEFWVAGTFELRDGRITLWHDHFSWENLLRGVAVGAARAALGRGRQRQECSTK</sequence>
<dbReference type="InterPro" id="IPR032710">
    <property type="entry name" value="NTF2-like_dom_sf"/>
</dbReference>
<dbReference type="GO" id="GO:0016787">
    <property type="term" value="F:hydrolase activity"/>
    <property type="evidence" value="ECO:0007669"/>
    <property type="project" value="UniProtKB-KW"/>
</dbReference>
<dbReference type="Gene3D" id="3.10.450.50">
    <property type="match status" value="1"/>
</dbReference>
<organism evidence="2 3">
    <name type="scientific">Nocardia puris</name>
    <dbReference type="NCBI Taxonomy" id="208602"/>
    <lineage>
        <taxon>Bacteria</taxon>
        <taxon>Bacillati</taxon>
        <taxon>Actinomycetota</taxon>
        <taxon>Actinomycetes</taxon>
        <taxon>Mycobacteriales</taxon>
        <taxon>Nocardiaceae</taxon>
        <taxon>Nocardia</taxon>
    </lineage>
</organism>
<feature type="domain" description="Limonene-1,2-epoxide hydrolase" evidence="1">
    <location>
        <begin position="11"/>
        <end position="127"/>
    </location>
</feature>
<protein>
    <submittedName>
        <fullName evidence="2">Limonene-1,2-epoxide hydrolase</fullName>
    </submittedName>
</protein>
<proteinExistence type="predicted"/>
<dbReference type="Pfam" id="PF07858">
    <property type="entry name" value="LEH"/>
    <property type="match status" value="1"/>
</dbReference>
<reference evidence="2 3" key="1">
    <citation type="submission" date="2018-06" db="EMBL/GenBank/DDBJ databases">
        <title>Genomic Encyclopedia of Type Strains, Phase IV (KMG-IV): sequencing the most valuable type-strain genomes for metagenomic binning, comparative biology and taxonomic classification.</title>
        <authorList>
            <person name="Goeker M."/>
        </authorList>
    </citation>
    <scope>NUCLEOTIDE SEQUENCE [LARGE SCALE GENOMIC DNA]</scope>
    <source>
        <strain evidence="2 3">DSM 44599</strain>
    </source>
</reference>
<dbReference type="AlphaFoldDB" id="A0A366DRL7"/>
<keyword evidence="3" id="KW-1185">Reference proteome</keyword>
<comment type="caution">
    <text evidence="2">The sequence shown here is derived from an EMBL/GenBank/DDBJ whole genome shotgun (WGS) entry which is preliminary data.</text>
</comment>
<dbReference type="RefSeq" id="WP_067508284.1">
    <property type="nucleotide sequence ID" value="NZ_CP107943.1"/>
</dbReference>